<keyword evidence="2" id="KW-1185">Reference proteome</keyword>
<organism evidence="1 2">
    <name type="scientific">Anaerotignum faecicola</name>
    <dbReference type="NCBI Taxonomy" id="2358141"/>
    <lineage>
        <taxon>Bacteria</taxon>
        <taxon>Bacillati</taxon>
        <taxon>Bacillota</taxon>
        <taxon>Clostridia</taxon>
        <taxon>Lachnospirales</taxon>
        <taxon>Anaerotignaceae</taxon>
        <taxon>Anaerotignum</taxon>
    </lineage>
</organism>
<dbReference type="EMBL" id="BHVZ01000014">
    <property type="protein sequence ID" value="GCB30289.1"/>
    <property type="molecule type" value="Genomic_DNA"/>
</dbReference>
<protein>
    <submittedName>
        <fullName evidence="1">Uncharacterized protein</fullName>
    </submittedName>
</protein>
<evidence type="ECO:0000313" key="1">
    <source>
        <dbReference type="EMBL" id="GCB30289.1"/>
    </source>
</evidence>
<dbReference type="Proteomes" id="UP000287361">
    <property type="component" value="Unassembled WGS sequence"/>
</dbReference>
<evidence type="ECO:0000313" key="2">
    <source>
        <dbReference type="Proteomes" id="UP000287361"/>
    </source>
</evidence>
<sequence>MTSNHHAPYVLGYTRATMAGNRVKRDGDVKQITKTQSQFGL</sequence>
<reference evidence="1 2" key="1">
    <citation type="submission" date="2018-10" db="EMBL/GenBank/DDBJ databases">
        <title>Draft Genome Sequence of Anaerotignum sp. KCTC 15736.</title>
        <authorList>
            <person name="Choi S.H."/>
            <person name="Kim J.S."/>
            <person name="Kang S.W."/>
            <person name="Lee J.S."/>
            <person name="Park S.H."/>
        </authorList>
    </citation>
    <scope>NUCLEOTIDE SEQUENCE [LARGE SCALE GENOMIC DNA]</scope>
    <source>
        <strain evidence="1 2">KCTC 15736</strain>
    </source>
</reference>
<gene>
    <name evidence="1" type="ORF">KGMB03357_19500</name>
</gene>
<name>A0A401LFF0_9FIRM</name>
<proteinExistence type="predicted"/>
<dbReference type="AlphaFoldDB" id="A0A401LFF0"/>
<comment type="caution">
    <text evidence="1">The sequence shown here is derived from an EMBL/GenBank/DDBJ whole genome shotgun (WGS) entry which is preliminary data.</text>
</comment>
<accession>A0A401LFF0</accession>